<reference evidence="1 2" key="1">
    <citation type="submission" date="2020-03" db="EMBL/GenBank/DDBJ databases">
        <title>Soil Listeria distribution.</title>
        <authorList>
            <person name="Liao J."/>
            <person name="Wiedmann M."/>
        </authorList>
    </citation>
    <scope>NUCLEOTIDE SEQUENCE [LARGE SCALE GENOMIC DNA]</scope>
    <source>
        <strain evidence="1 2">FSL L7-1816</strain>
    </source>
</reference>
<sequence length="221" mass="26200">MKKTYEEIQLQVKDLFFMKNTFINLDELESSTLNHIKTVAFKNLDSVIDFLLETYGEDSLFNKSLTESRHLVFDNGDIWKNRADPHCRFIVTKDFWYVVEYDVVYAEHNPTLFITSDDDAERKKRHVNDEKTEDELLRELLTSDEYKALQQFRKCQNTELRKNEVLEQEVNVIEKGDVVKSCKSDTLYEALIIKDTEVVCLNLTDDFVYTIPIKDLRRVEY</sequence>
<dbReference type="RefSeq" id="WP_185382260.1">
    <property type="nucleotide sequence ID" value="NZ_JAAROV010000002.1"/>
</dbReference>
<dbReference type="Proteomes" id="UP000543379">
    <property type="component" value="Unassembled WGS sequence"/>
</dbReference>
<proteinExistence type="predicted"/>
<protein>
    <submittedName>
        <fullName evidence="1">Uncharacterized protein</fullName>
    </submittedName>
</protein>
<gene>
    <name evidence="1" type="ORF">HB811_07640</name>
</gene>
<accession>A0A841XY20</accession>
<evidence type="ECO:0000313" key="1">
    <source>
        <dbReference type="EMBL" id="MBC1316641.1"/>
    </source>
</evidence>
<dbReference type="AlphaFoldDB" id="A0A841XY20"/>
<organism evidence="1 2">
    <name type="scientific">Listeria booriae</name>
    <dbReference type="NCBI Taxonomy" id="1552123"/>
    <lineage>
        <taxon>Bacteria</taxon>
        <taxon>Bacillati</taxon>
        <taxon>Bacillota</taxon>
        <taxon>Bacilli</taxon>
        <taxon>Bacillales</taxon>
        <taxon>Listeriaceae</taxon>
        <taxon>Listeria</taxon>
    </lineage>
</organism>
<dbReference type="EMBL" id="JAAROV010000002">
    <property type="protein sequence ID" value="MBC1316641.1"/>
    <property type="molecule type" value="Genomic_DNA"/>
</dbReference>
<evidence type="ECO:0000313" key="2">
    <source>
        <dbReference type="Proteomes" id="UP000543379"/>
    </source>
</evidence>
<name>A0A841XY20_9LIST</name>
<comment type="caution">
    <text evidence="1">The sequence shown here is derived from an EMBL/GenBank/DDBJ whole genome shotgun (WGS) entry which is preliminary data.</text>
</comment>